<dbReference type="Proteomes" id="UP000695562">
    <property type="component" value="Unassembled WGS sequence"/>
</dbReference>
<accession>A0A8J4PZX9</accession>
<feature type="region of interest" description="Disordered" evidence="1">
    <location>
        <begin position="854"/>
        <end position="873"/>
    </location>
</feature>
<feature type="compositionally biased region" description="Polar residues" evidence="1">
    <location>
        <begin position="960"/>
        <end position="969"/>
    </location>
</feature>
<feature type="region of interest" description="Disordered" evidence="1">
    <location>
        <begin position="102"/>
        <end position="122"/>
    </location>
</feature>
<evidence type="ECO:0000313" key="4">
    <source>
        <dbReference type="Proteomes" id="UP000695562"/>
    </source>
</evidence>
<feature type="compositionally biased region" description="Low complexity" evidence="1">
    <location>
        <begin position="62"/>
        <end position="77"/>
    </location>
</feature>
<dbReference type="Gene3D" id="3.15.10.10">
    <property type="entry name" value="Bactericidal permeability-increasing protein, domain 1"/>
    <property type="match status" value="1"/>
</dbReference>
<keyword evidence="4" id="KW-1185">Reference proteome</keyword>
<dbReference type="EMBL" id="AJWJ01000072">
    <property type="protein sequence ID" value="KAF2076129.1"/>
    <property type="molecule type" value="Genomic_DNA"/>
</dbReference>
<dbReference type="AlphaFoldDB" id="A0A8J4PZX9"/>
<dbReference type="Pfam" id="PF19343">
    <property type="entry name" value="HAM1_N"/>
    <property type="match status" value="1"/>
</dbReference>
<evidence type="ECO:0000313" key="3">
    <source>
        <dbReference type="EMBL" id="KAF2076129.1"/>
    </source>
</evidence>
<feature type="region of interest" description="Disordered" evidence="1">
    <location>
        <begin position="932"/>
        <end position="978"/>
    </location>
</feature>
<feature type="compositionally biased region" description="Polar residues" evidence="1">
    <location>
        <begin position="172"/>
        <end position="183"/>
    </location>
</feature>
<dbReference type="InterPro" id="IPR045967">
    <property type="entry name" value="HAM1-like_N"/>
</dbReference>
<proteinExistence type="predicted"/>
<evidence type="ECO:0000259" key="2">
    <source>
        <dbReference type="Pfam" id="PF19343"/>
    </source>
</evidence>
<dbReference type="PANTHER" id="PTHR31138">
    <property type="entry name" value="CHROMOSOME 19, WHOLE GENOME SHOTGUN SEQUENCE"/>
    <property type="match status" value="1"/>
</dbReference>
<feature type="region of interest" description="Disordered" evidence="1">
    <location>
        <begin position="219"/>
        <end position="239"/>
    </location>
</feature>
<reference evidence="3" key="1">
    <citation type="submission" date="2020-01" db="EMBL/GenBank/DDBJ databases">
        <title>Development of genomics and gene disruption for Polysphondylium violaceum indicates a role for the polyketide synthase stlB in stalk morphogenesis.</title>
        <authorList>
            <person name="Narita B."/>
            <person name="Kawabe Y."/>
            <person name="Kin K."/>
            <person name="Saito T."/>
            <person name="Gibbs R."/>
            <person name="Kuspa A."/>
            <person name="Muzny D."/>
            <person name="Queller D."/>
            <person name="Richards S."/>
            <person name="Strassman J."/>
            <person name="Sucgang R."/>
            <person name="Worley K."/>
            <person name="Schaap P."/>
        </authorList>
    </citation>
    <scope>NUCLEOTIDE SEQUENCE</scope>
    <source>
        <strain evidence="3">QSvi11</strain>
    </source>
</reference>
<protein>
    <recommendedName>
        <fullName evidence="2">HAM1-like N-terminal domain-containing protein</fullName>
    </recommendedName>
</protein>
<sequence>MSYRSVSSSLSGLDEGEEDEYFNSTKIYTPIIEPLHYDEADLNIIQLASNHVTTHSIRSSLSDTPQSSISNSTSFSNFPPPSNTLKTTITFKQPLNSTTTIQNTTATPIGHSKSNSQPNLIIPTKKPKIKKNMDSFLDEINNTSPNKSVPVVVTTAASNSNNTINNSNTSVLPTSASMESISGSDKLKEIRSIKKEQKEKEKDKERNKIKPIVLKGSNTASSLSSTTAGSLPSSIGSSSISSITQVDSSTINSLHRQQSTLSSIQHTHNIFEYEKPVIGEKTKEFVVCLKRVLIDKDQIMERNDHSLKTVTSKLFITIKKLHKDGSLRVFFEDLRLITEIVIRSGYFLQIFRSFFKLMDEVKNSEVFFSFLGECRKMADIVNLIIKSAGNENQTRKMIYIEEDHRRILLKQIKFLIQILLRNEELISLVKNISYLKKQVDIAKEEQRKTFPYSEVKENLKYAPFTNEVLGAAQSIVGEKINIRSIFKNIHQAALYVQGNSKYRKTVQEFTEIIRKIYSTEESNLNVELETKTRQSMDRLETMIIEICSLSFVVEARVQLSLLISSFCSDPINARIINDFKDLFHGIKSDEPGKRIDFKVVKELKLLIFPYLIHNIHKISIPNIASTPKENGKKNKVDYRLEDINIVLTKIDPNCFKVKLISQIETAPLTLTGCMKSILEIELTNIQFRLNQVRWFYKKHSFPKIKDDGLVNISTGEKGVDVKVKISFSPKIIEEKHCFQILKSKCKIHDIRIEILNSNHNSLYKTIYKLFKKKIRASIEEAIVEAMKEKIKELDLYMYDLFFDKDAKVDKTQNIKSLTKAKRDKILERIVTELPTSAKSSRRFSILSLNFNQNGAPTLPTPTHSRKNSSASENSIDNEIEEFLKRDKATSATTIDPLDFLGDSSATVEMKNDFLENRRKAKEKNMMSSAGIGIGNSTQSSISPATTNLSSNGNFRVLPPTTINTSTNVDSPKRRLSQP</sequence>
<feature type="region of interest" description="Disordered" evidence="1">
    <location>
        <begin position="58"/>
        <end position="81"/>
    </location>
</feature>
<organism evidence="3 4">
    <name type="scientific">Polysphondylium violaceum</name>
    <dbReference type="NCBI Taxonomy" id="133409"/>
    <lineage>
        <taxon>Eukaryota</taxon>
        <taxon>Amoebozoa</taxon>
        <taxon>Evosea</taxon>
        <taxon>Eumycetozoa</taxon>
        <taxon>Dictyostelia</taxon>
        <taxon>Dictyosteliales</taxon>
        <taxon>Dictyosteliaceae</taxon>
        <taxon>Polysphondylium</taxon>
    </lineage>
</organism>
<gene>
    <name evidence="3" type="ORF">CYY_002591</name>
</gene>
<dbReference type="OrthoDB" id="19585at2759"/>
<feature type="domain" description="HAM1-like N-terminal" evidence="2">
    <location>
        <begin position="559"/>
        <end position="727"/>
    </location>
</feature>
<feature type="compositionally biased region" description="Polar residues" evidence="1">
    <location>
        <begin position="934"/>
        <end position="953"/>
    </location>
</feature>
<evidence type="ECO:0000256" key="1">
    <source>
        <dbReference type="SAM" id="MobiDB-lite"/>
    </source>
</evidence>
<feature type="region of interest" description="Disordered" evidence="1">
    <location>
        <begin position="164"/>
        <end position="190"/>
    </location>
</feature>
<name>A0A8J4PZX9_9MYCE</name>
<dbReference type="PANTHER" id="PTHR31138:SF11">
    <property type="match status" value="1"/>
</dbReference>
<comment type="caution">
    <text evidence="3">The sequence shown here is derived from an EMBL/GenBank/DDBJ whole genome shotgun (WGS) entry which is preliminary data.</text>
</comment>